<sequence>MSNLSQDIDDLFADLVSQLSDPALTGTERQGVLDAAAAIKDEAFENSLKNFRLGTAKFNTITARLTQATANVTGASLRKRIGQILDKLGDLQADFTEPAKGTPPPPVVIDAATGQTAEDAANEDETDVTPTPETPPDTSTGGSIDGPVVTAPNPSGSTKFADLEGEYKRLFVGARFRSQSAEDEVLRLCRSAVEDQHRYETVGTALGVPWWFIAAIHLLESGRNFKRHMHNGDKLTARTTRVPAGHPKTGSPPFTWEESALDAMKLKNFHKRTDWSLARALYRLEAYNGFGYRSKGVPTPYLWSLTTLYMKGKYASDGVYDPNLVSKQCGAAAFLRGLVAIGAVEADDLTGVDAGEAEPQESGSSVINPIPAEPAPPPPVEHAFKLFVEENLPDVHNFRWDEFLVKGASHANPSKPGFGLNTDPPAKLWPNVIPLAKALQAFREAAGAPVKLTNVYRSEAYNKTLPGAAKSSQHLTFKAADIMCSSGTPRDWQKILIDLRSSGVFTGGIGLYRTFVHIDVRGTPANWKGKGV</sequence>
<evidence type="ECO:0000259" key="2">
    <source>
        <dbReference type="Pfam" id="PF08291"/>
    </source>
</evidence>
<dbReference type="EMBL" id="FXTT01000001">
    <property type="protein sequence ID" value="SMP07631.1"/>
    <property type="molecule type" value="Genomic_DNA"/>
</dbReference>
<feature type="domain" description="Peptidase M15A C-terminal" evidence="2">
    <location>
        <begin position="432"/>
        <end position="519"/>
    </location>
</feature>
<accession>A0ABY1NH34</accession>
<feature type="region of interest" description="Disordered" evidence="1">
    <location>
        <begin position="116"/>
        <end position="157"/>
    </location>
</feature>
<gene>
    <name evidence="3" type="ORF">SAMN06265374_0882</name>
</gene>
<dbReference type="RefSeq" id="WP_155189167.1">
    <property type="nucleotide sequence ID" value="NZ_BAAAEA010000001.1"/>
</dbReference>
<comment type="caution">
    <text evidence="3">The sequence shown here is derived from an EMBL/GenBank/DDBJ whole genome shotgun (WGS) entry which is preliminary data.</text>
</comment>
<name>A0ABY1NH34_9HYPH</name>
<dbReference type="Proteomes" id="UP001157914">
    <property type="component" value="Unassembled WGS sequence"/>
</dbReference>
<dbReference type="SUPFAM" id="SSF55166">
    <property type="entry name" value="Hedgehog/DD-peptidase"/>
    <property type="match status" value="1"/>
</dbReference>
<dbReference type="Gene3D" id="3.30.1380.10">
    <property type="match status" value="1"/>
</dbReference>
<feature type="compositionally biased region" description="Low complexity" evidence="1">
    <location>
        <begin position="128"/>
        <end position="140"/>
    </location>
</feature>
<evidence type="ECO:0000313" key="3">
    <source>
        <dbReference type="EMBL" id="SMP07631.1"/>
    </source>
</evidence>
<organism evidence="3 4">
    <name type="scientific">Roseibium denhamense</name>
    <dbReference type="NCBI Taxonomy" id="76305"/>
    <lineage>
        <taxon>Bacteria</taxon>
        <taxon>Pseudomonadati</taxon>
        <taxon>Pseudomonadota</taxon>
        <taxon>Alphaproteobacteria</taxon>
        <taxon>Hyphomicrobiales</taxon>
        <taxon>Stappiaceae</taxon>
        <taxon>Roseibium</taxon>
    </lineage>
</organism>
<evidence type="ECO:0000313" key="4">
    <source>
        <dbReference type="Proteomes" id="UP001157914"/>
    </source>
</evidence>
<dbReference type="InterPro" id="IPR013230">
    <property type="entry name" value="Peptidase_M15A_C"/>
</dbReference>
<protein>
    <submittedName>
        <fullName evidence="3">Lysozyme family protein</fullName>
    </submittedName>
</protein>
<reference evidence="3 4" key="1">
    <citation type="submission" date="2017-05" db="EMBL/GenBank/DDBJ databases">
        <authorList>
            <person name="Varghese N."/>
            <person name="Submissions S."/>
        </authorList>
    </citation>
    <scope>NUCLEOTIDE SEQUENCE [LARGE SCALE GENOMIC DNA]</scope>
    <source>
        <strain evidence="3 4">DSM 15949</strain>
    </source>
</reference>
<keyword evidence="4" id="KW-1185">Reference proteome</keyword>
<evidence type="ECO:0000256" key="1">
    <source>
        <dbReference type="SAM" id="MobiDB-lite"/>
    </source>
</evidence>
<feature type="region of interest" description="Disordered" evidence="1">
    <location>
        <begin position="354"/>
        <end position="374"/>
    </location>
</feature>
<dbReference type="InterPro" id="IPR009045">
    <property type="entry name" value="Zn_M74/Hedgehog-like"/>
</dbReference>
<proteinExistence type="predicted"/>
<dbReference type="Pfam" id="PF08291">
    <property type="entry name" value="Peptidase_M15_3"/>
    <property type="match status" value="1"/>
</dbReference>